<dbReference type="PANTHER" id="PTHR19303">
    <property type="entry name" value="TRANSPOSON"/>
    <property type="match status" value="1"/>
</dbReference>
<dbReference type="InterPro" id="IPR004875">
    <property type="entry name" value="DDE_SF_endonuclease_dom"/>
</dbReference>
<dbReference type="GO" id="GO:0003677">
    <property type="term" value="F:DNA binding"/>
    <property type="evidence" value="ECO:0007669"/>
    <property type="project" value="TreeGrafter"/>
</dbReference>
<feature type="region of interest" description="Disordered" evidence="1">
    <location>
        <begin position="219"/>
        <end position="239"/>
    </location>
</feature>
<comment type="caution">
    <text evidence="3">The sequence shown here is derived from an EMBL/GenBank/DDBJ whole genome shotgun (WGS) entry which is preliminary data.</text>
</comment>
<evidence type="ECO:0000313" key="3">
    <source>
        <dbReference type="EMBL" id="RYN21200.1"/>
    </source>
</evidence>
<dbReference type="Proteomes" id="UP000292340">
    <property type="component" value="Unassembled WGS sequence"/>
</dbReference>
<dbReference type="PANTHER" id="PTHR19303:SF74">
    <property type="entry name" value="POGO TRANSPOSABLE ELEMENT WITH KRAB DOMAIN"/>
    <property type="match status" value="1"/>
</dbReference>
<accession>A0AB37WAZ7</accession>
<proteinExistence type="predicted"/>
<protein>
    <recommendedName>
        <fullName evidence="2">DDE-1 domain-containing protein</fullName>
    </recommendedName>
</protein>
<name>A0AB37WAZ7_9PLEO</name>
<dbReference type="InterPro" id="IPR050863">
    <property type="entry name" value="CenT-Element_Derived"/>
</dbReference>
<evidence type="ECO:0000313" key="4">
    <source>
        <dbReference type="Proteomes" id="UP000292340"/>
    </source>
</evidence>
<dbReference type="GO" id="GO:0005634">
    <property type="term" value="C:nucleus"/>
    <property type="evidence" value="ECO:0007669"/>
    <property type="project" value="TreeGrafter"/>
</dbReference>
<organism evidence="3 4">
    <name type="scientific">Alternaria tenuissima</name>
    <dbReference type="NCBI Taxonomy" id="119927"/>
    <lineage>
        <taxon>Eukaryota</taxon>
        <taxon>Fungi</taxon>
        <taxon>Dikarya</taxon>
        <taxon>Ascomycota</taxon>
        <taxon>Pezizomycotina</taxon>
        <taxon>Dothideomycetes</taxon>
        <taxon>Pleosporomycetidae</taxon>
        <taxon>Pleosporales</taxon>
        <taxon>Pleosporineae</taxon>
        <taxon>Pleosporaceae</taxon>
        <taxon>Alternaria</taxon>
        <taxon>Alternaria sect. Alternaria</taxon>
        <taxon>Alternaria alternata complex</taxon>
    </lineage>
</organism>
<gene>
    <name evidence="3" type="ORF">AA0115_g9842</name>
</gene>
<reference evidence="3" key="2">
    <citation type="journal article" date="2019" name="bioRxiv">
        <title>Genomics, evolutionary history and diagnostics of the Alternaria alternata species group including apple and Asian pear pathotypes.</title>
        <authorList>
            <person name="Armitage A.D."/>
            <person name="Cockerton H.M."/>
            <person name="Sreenivasaprasad S."/>
            <person name="Woodhall J.W."/>
            <person name="Lane C.R."/>
            <person name="Harrison R.J."/>
            <person name="Clarkson J.P."/>
        </authorList>
    </citation>
    <scope>NUCLEOTIDE SEQUENCE</scope>
    <source>
        <strain evidence="3">FERA 1164</strain>
    </source>
</reference>
<reference evidence="3" key="1">
    <citation type="submission" date="2017-10" db="EMBL/GenBank/DDBJ databases">
        <authorList>
            <person name="Armitage A.D."/>
            <person name="Barbara D.J."/>
            <person name="Woodhall J.W."/>
            <person name="Sreenivasaprasad S."/>
            <person name="Lane C.R."/>
            <person name="Clarkson J.P."/>
            <person name="Harrison R.J."/>
        </authorList>
    </citation>
    <scope>NUCLEOTIDE SEQUENCE</scope>
    <source>
        <strain evidence="3">FERA 1164</strain>
    </source>
</reference>
<dbReference type="Pfam" id="PF03184">
    <property type="entry name" value="DDE_1"/>
    <property type="match status" value="1"/>
</dbReference>
<dbReference type="AlphaFoldDB" id="A0AB37WAZ7"/>
<feature type="domain" description="DDE-1" evidence="2">
    <location>
        <begin position="33"/>
        <end position="201"/>
    </location>
</feature>
<evidence type="ECO:0000259" key="2">
    <source>
        <dbReference type="Pfam" id="PF03184"/>
    </source>
</evidence>
<evidence type="ECO:0000256" key="1">
    <source>
        <dbReference type="SAM" id="MobiDB-lite"/>
    </source>
</evidence>
<dbReference type="EMBL" id="PDXB01000033">
    <property type="protein sequence ID" value="RYN21200.1"/>
    <property type="molecule type" value="Genomic_DNA"/>
</dbReference>
<sequence>MDETGIAIGVCNNTRVLASTHKRKAYVKSPENREWITIVECVSADGRTLRPLVIFKGQRVLTSWFDRAILDWLYTTSDNGWTSNSTGLEWLQRVFIAETSCTPLRNRLLILDGHGSYDNIDFMWECYQQRIHVLYLPGHSSHILQPLDLSPFGAVKKSYRQQVRALAAISDAAPVRKQHFIGLYYKARQRGLSERVIRAGWRASGIAPYNPELVLQSSQLQTRPATPPPRAQPTYSGETVITTPRRSQDLYKQQQQLGQSEQLSRATRVLLSKAGKALAAANTLNAALYTDNLKLQHQANQLKIKKPKKRVHLEPNKRFVNVEAIKAAMDAAAASAAQKTRKQTREAAQKAPTQSYDIPYSSMCNQWQL</sequence>